<feature type="compositionally biased region" description="Basic and acidic residues" evidence="1">
    <location>
        <begin position="49"/>
        <end position="61"/>
    </location>
</feature>
<evidence type="ECO:0000313" key="2">
    <source>
        <dbReference type="EMBL" id="BAD25022.1"/>
    </source>
</evidence>
<sequence>MEAAAATIPSARSGGRGSDSGVGGRRGGVSGGRGQQAHRGVAAVGGLADGRRRDGRWRDSSKMTNHATAMMVDLKRFGPLSCQVITLHLVGRSRVAFLLESMSSEIRDSAFVSPDGIRRHRRGIAMPIPEVDIRRRVLAYVDFYVVASMSIVLGVDPVDCLVVGVPLSS</sequence>
<protein>
    <submittedName>
        <fullName evidence="2">Uncharacterized protein</fullName>
    </submittedName>
</protein>
<dbReference type="Proteomes" id="UP000000763">
    <property type="component" value="Chromosome 2"/>
</dbReference>
<name>Q6H8C7_ORYSJ</name>
<feature type="compositionally biased region" description="Gly residues" evidence="1">
    <location>
        <begin position="14"/>
        <end position="34"/>
    </location>
</feature>
<dbReference type="AlphaFoldDB" id="Q6H8C7"/>
<reference evidence="3" key="1">
    <citation type="journal article" date="2005" name="Nature">
        <title>The map-based sequence of the rice genome.</title>
        <authorList>
            <consortium name="International rice genome sequencing project (IRGSP)"/>
            <person name="Matsumoto T."/>
            <person name="Wu J."/>
            <person name="Kanamori H."/>
            <person name="Katayose Y."/>
            <person name="Fujisawa M."/>
            <person name="Namiki N."/>
            <person name="Mizuno H."/>
            <person name="Yamamoto K."/>
            <person name="Antonio B.A."/>
            <person name="Baba T."/>
            <person name="Sakata K."/>
            <person name="Nagamura Y."/>
            <person name="Aoki H."/>
            <person name="Arikawa K."/>
            <person name="Arita K."/>
            <person name="Bito T."/>
            <person name="Chiden Y."/>
            <person name="Fujitsuka N."/>
            <person name="Fukunaka R."/>
            <person name="Hamada M."/>
            <person name="Harada C."/>
            <person name="Hayashi A."/>
            <person name="Hijishita S."/>
            <person name="Honda M."/>
            <person name="Hosokawa S."/>
            <person name="Ichikawa Y."/>
            <person name="Idonuma A."/>
            <person name="Iijima M."/>
            <person name="Ikeda M."/>
            <person name="Ikeno M."/>
            <person name="Ito K."/>
            <person name="Ito S."/>
            <person name="Ito T."/>
            <person name="Ito Y."/>
            <person name="Ito Y."/>
            <person name="Iwabuchi A."/>
            <person name="Kamiya K."/>
            <person name="Karasawa W."/>
            <person name="Kurita K."/>
            <person name="Katagiri S."/>
            <person name="Kikuta A."/>
            <person name="Kobayashi H."/>
            <person name="Kobayashi N."/>
            <person name="Machita K."/>
            <person name="Maehara T."/>
            <person name="Masukawa M."/>
            <person name="Mizubayashi T."/>
            <person name="Mukai Y."/>
            <person name="Nagasaki H."/>
            <person name="Nagata Y."/>
            <person name="Naito S."/>
            <person name="Nakashima M."/>
            <person name="Nakama Y."/>
            <person name="Nakamichi Y."/>
            <person name="Nakamura M."/>
            <person name="Meguro A."/>
            <person name="Negishi M."/>
            <person name="Ohta I."/>
            <person name="Ohta T."/>
            <person name="Okamoto M."/>
            <person name="Ono N."/>
            <person name="Saji S."/>
            <person name="Sakaguchi M."/>
            <person name="Sakai K."/>
            <person name="Shibata M."/>
            <person name="Shimokawa T."/>
            <person name="Song J."/>
            <person name="Takazaki Y."/>
            <person name="Terasawa K."/>
            <person name="Tsugane M."/>
            <person name="Tsuji K."/>
            <person name="Ueda S."/>
            <person name="Waki K."/>
            <person name="Yamagata H."/>
            <person name="Yamamoto M."/>
            <person name="Yamamoto S."/>
            <person name="Yamane H."/>
            <person name="Yoshiki S."/>
            <person name="Yoshihara R."/>
            <person name="Yukawa K."/>
            <person name="Zhong H."/>
            <person name="Yano M."/>
            <person name="Yuan Q."/>
            <person name="Ouyang S."/>
            <person name="Liu J."/>
            <person name="Jones K.M."/>
            <person name="Gansberger K."/>
            <person name="Moffat K."/>
            <person name="Hill J."/>
            <person name="Bera J."/>
            <person name="Fadrosh D."/>
            <person name="Jin S."/>
            <person name="Johri S."/>
            <person name="Kim M."/>
            <person name="Overton L."/>
            <person name="Reardon M."/>
            <person name="Tsitrin T."/>
            <person name="Vuong H."/>
            <person name="Weaver B."/>
            <person name="Ciecko A."/>
            <person name="Tallon L."/>
            <person name="Jackson J."/>
            <person name="Pai G."/>
            <person name="Aken S.V."/>
            <person name="Utterback T."/>
            <person name="Reidmuller S."/>
            <person name="Feldblyum T."/>
            <person name="Hsiao J."/>
            <person name="Zismann V."/>
            <person name="Iobst S."/>
            <person name="de Vazeille A.R."/>
            <person name="Buell C.R."/>
            <person name="Ying K."/>
            <person name="Li Y."/>
            <person name="Lu T."/>
            <person name="Huang Y."/>
            <person name="Zhao Q."/>
            <person name="Feng Q."/>
            <person name="Zhang L."/>
            <person name="Zhu J."/>
            <person name="Weng Q."/>
            <person name="Mu J."/>
            <person name="Lu Y."/>
            <person name="Fan D."/>
            <person name="Liu Y."/>
            <person name="Guan J."/>
            <person name="Zhang Y."/>
            <person name="Yu S."/>
            <person name="Liu X."/>
            <person name="Zhang Y."/>
            <person name="Hong G."/>
            <person name="Han B."/>
            <person name="Choisne N."/>
            <person name="Demange N."/>
            <person name="Orjeda G."/>
            <person name="Samain S."/>
            <person name="Cattolico L."/>
            <person name="Pelletier E."/>
            <person name="Couloux A."/>
            <person name="Segurens B."/>
            <person name="Wincker P."/>
            <person name="D'Hont A."/>
            <person name="Scarpelli C."/>
            <person name="Weissenbach J."/>
            <person name="Salanoubat M."/>
            <person name="Quetier F."/>
            <person name="Yu Y."/>
            <person name="Kim H.R."/>
            <person name="Rambo T."/>
            <person name="Currie J."/>
            <person name="Collura K."/>
            <person name="Luo M."/>
            <person name="Yang T."/>
            <person name="Ammiraju J.S.S."/>
            <person name="Engler F."/>
            <person name="Soderlund C."/>
            <person name="Wing R.A."/>
            <person name="Palmer L.E."/>
            <person name="de la Bastide M."/>
            <person name="Spiegel L."/>
            <person name="Nascimento L."/>
            <person name="Zutavern T."/>
            <person name="O'Shaughnessy A."/>
            <person name="Dike S."/>
            <person name="Dedhia N."/>
            <person name="Preston R."/>
            <person name="Balija V."/>
            <person name="McCombie W.R."/>
            <person name="Chow T."/>
            <person name="Chen H."/>
            <person name="Chung M."/>
            <person name="Chen C."/>
            <person name="Shaw J."/>
            <person name="Wu H."/>
            <person name="Hsiao K."/>
            <person name="Chao Y."/>
            <person name="Chu M."/>
            <person name="Cheng C."/>
            <person name="Hour A."/>
            <person name="Lee P."/>
            <person name="Lin S."/>
            <person name="Lin Y."/>
            <person name="Liou J."/>
            <person name="Liu S."/>
            <person name="Hsing Y."/>
            <person name="Raghuvanshi S."/>
            <person name="Mohanty A."/>
            <person name="Bharti A.K."/>
            <person name="Gaur A."/>
            <person name="Gupta V."/>
            <person name="Kumar D."/>
            <person name="Ravi V."/>
            <person name="Vij S."/>
            <person name="Kapur A."/>
            <person name="Khurana P."/>
            <person name="Khurana P."/>
            <person name="Khurana J.P."/>
            <person name="Tyagi A.K."/>
            <person name="Gaikwad K."/>
            <person name="Singh A."/>
            <person name="Dalal V."/>
            <person name="Srivastava S."/>
            <person name="Dixit A."/>
            <person name="Pal A.K."/>
            <person name="Ghazi I.A."/>
            <person name="Yadav M."/>
            <person name="Pandit A."/>
            <person name="Bhargava A."/>
            <person name="Sureshbabu K."/>
            <person name="Batra K."/>
            <person name="Sharma T.R."/>
            <person name="Mohapatra T."/>
            <person name="Singh N.K."/>
            <person name="Messing J."/>
            <person name="Nelson A.B."/>
            <person name="Fuks G."/>
            <person name="Kavchok S."/>
            <person name="Keizer G."/>
            <person name="Linton E."/>
            <person name="Llaca V."/>
            <person name="Song R."/>
            <person name="Tanyolac B."/>
            <person name="Young S."/>
            <person name="Ho-Il K."/>
            <person name="Hahn J.H."/>
            <person name="Sangsakoo G."/>
            <person name="Vanavichit A."/>
            <person name="de Mattos Luiz.A.T."/>
            <person name="Zimmer P.D."/>
            <person name="Malone G."/>
            <person name="Dellagostin O."/>
            <person name="de Oliveira A.C."/>
            <person name="Bevan M."/>
            <person name="Bancroft I."/>
            <person name="Minx P."/>
            <person name="Cordum H."/>
            <person name="Wilson R."/>
            <person name="Cheng Z."/>
            <person name="Jin W."/>
            <person name="Jiang J."/>
            <person name="Leong S.A."/>
            <person name="Iwama H."/>
            <person name="Gojobori T."/>
            <person name="Itoh T."/>
            <person name="Niimura Y."/>
            <person name="Fujii Y."/>
            <person name="Habara T."/>
            <person name="Sakai H."/>
            <person name="Sato Y."/>
            <person name="Wilson G."/>
            <person name="Kumar K."/>
            <person name="McCouch S."/>
            <person name="Juretic N."/>
            <person name="Hoen D."/>
            <person name="Wright S."/>
            <person name="Bruskiewich R."/>
            <person name="Bureau T."/>
            <person name="Miyao A."/>
            <person name="Hirochika H."/>
            <person name="Nishikawa T."/>
            <person name="Kadowaki K."/>
            <person name="Sugiura M."/>
            <person name="Burr B."/>
            <person name="Sasaki T."/>
        </authorList>
    </citation>
    <scope>NUCLEOTIDE SEQUENCE [LARGE SCALE GENOMIC DNA]</scope>
    <source>
        <strain evidence="3">cv. Nipponbare</strain>
    </source>
</reference>
<evidence type="ECO:0000256" key="1">
    <source>
        <dbReference type="SAM" id="MobiDB-lite"/>
    </source>
</evidence>
<proteinExistence type="predicted"/>
<accession>Q6H8C7</accession>
<evidence type="ECO:0000313" key="3">
    <source>
        <dbReference type="Proteomes" id="UP000000763"/>
    </source>
</evidence>
<organism evidence="2 3">
    <name type="scientific">Oryza sativa subsp. japonica</name>
    <name type="common">Rice</name>
    <dbReference type="NCBI Taxonomy" id="39947"/>
    <lineage>
        <taxon>Eukaryota</taxon>
        <taxon>Viridiplantae</taxon>
        <taxon>Streptophyta</taxon>
        <taxon>Embryophyta</taxon>
        <taxon>Tracheophyta</taxon>
        <taxon>Spermatophyta</taxon>
        <taxon>Magnoliopsida</taxon>
        <taxon>Liliopsida</taxon>
        <taxon>Poales</taxon>
        <taxon>Poaceae</taxon>
        <taxon>BOP clade</taxon>
        <taxon>Oryzoideae</taxon>
        <taxon>Oryzeae</taxon>
        <taxon>Oryzinae</taxon>
        <taxon>Oryza</taxon>
        <taxon>Oryza sativa</taxon>
    </lineage>
</organism>
<feature type="region of interest" description="Disordered" evidence="1">
    <location>
        <begin position="1"/>
        <end position="62"/>
    </location>
</feature>
<reference evidence="3" key="2">
    <citation type="journal article" date="2008" name="Nucleic Acids Res.">
        <title>The rice annotation project database (RAP-DB): 2008 update.</title>
        <authorList>
            <consortium name="The rice annotation project (RAP)"/>
        </authorList>
    </citation>
    <scope>GENOME REANNOTATION</scope>
    <source>
        <strain evidence="3">cv. Nipponbare</strain>
    </source>
</reference>
<gene>
    <name evidence="2" type="primary">OJ1006_A02.35</name>
</gene>
<dbReference type="EMBL" id="AP003977">
    <property type="protein sequence ID" value="BAD25022.1"/>
    <property type="molecule type" value="Genomic_DNA"/>
</dbReference>